<keyword evidence="3" id="KW-1185">Reference proteome</keyword>
<organism evidence="2 3">
    <name type="scientific">Cyanidioschyzon merolae (strain NIES-3377 / 10D)</name>
    <name type="common">Unicellular red alga</name>
    <dbReference type="NCBI Taxonomy" id="280699"/>
    <lineage>
        <taxon>Eukaryota</taxon>
        <taxon>Rhodophyta</taxon>
        <taxon>Bangiophyceae</taxon>
        <taxon>Cyanidiales</taxon>
        <taxon>Cyanidiaceae</taxon>
        <taxon>Cyanidioschyzon</taxon>
    </lineage>
</organism>
<evidence type="ECO:0000313" key="2">
    <source>
        <dbReference type="EMBL" id="BAM79545.1"/>
    </source>
</evidence>
<dbReference type="KEGG" id="cme:CYME_CMG222C"/>
<dbReference type="Proteomes" id="UP000007014">
    <property type="component" value="Chromosome 7"/>
</dbReference>
<feature type="compositionally biased region" description="Polar residues" evidence="1">
    <location>
        <begin position="49"/>
        <end position="63"/>
    </location>
</feature>
<dbReference type="AlphaFoldDB" id="M1V4N5"/>
<feature type="region of interest" description="Disordered" evidence="1">
    <location>
        <begin position="46"/>
        <end position="80"/>
    </location>
</feature>
<name>M1V4N5_CYAM1</name>
<gene>
    <name evidence="2" type="ORF">CYME_CMG222C</name>
</gene>
<reference evidence="2 3" key="1">
    <citation type="journal article" date="2004" name="Nature">
        <title>Genome sequence of the ultrasmall unicellular red alga Cyanidioschyzon merolae 10D.</title>
        <authorList>
            <person name="Matsuzaki M."/>
            <person name="Misumi O."/>
            <person name="Shin-i T."/>
            <person name="Maruyama S."/>
            <person name="Takahara M."/>
            <person name="Miyagishima S."/>
            <person name="Mori T."/>
            <person name="Nishida K."/>
            <person name="Yagisawa F."/>
            <person name="Nishida K."/>
            <person name="Yoshida Y."/>
            <person name="Nishimura Y."/>
            <person name="Nakao S."/>
            <person name="Kobayashi T."/>
            <person name="Momoyama Y."/>
            <person name="Higashiyama T."/>
            <person name="Minoda A."/>
            <person name="Sano M."/>
            <person name="Nomoto H."/>
            <person name="Oishi K."/>
            <person name="Hayashi H."/>
            <person name="Ohta F."/>
            <person name="Nishizaka S."/>
            <person name="Haga S."/>
            <person name="Miura S."/>
            <person name="Morishita T."/>
            <person name="Kabeya Y."/>
            <person name="Terasawa K."/>
            <person name="Suzuki Y."/>
            <person name="Ishii Y."/>
            <person name="Asakawa S."/>
            <person name="Takano H."/>
            <person name="Ohta N."/>
            <person name="Kuroiwa H."/>
            <person name="Tanaka K."/>
            <person name="Shimizu N."/>
            <person name="Sugano S."/>
            <person name="Sato N."/>
            <person name="Nozaki H."/>
            <person name="Ogasawara N."/>
            <person name="Kohara Y."/>
            <person name="Kuroiwa T."/>
        </authorList>
    </citation>
    <scope>NUCLEOTIDE SEQUENCE [LARGE SCALE GENOMIC DNA]</scope>
    <source>
        <strain evidence="2 3">10D</strain>
    </source>
</reference>
<accession>M1V4N5</accession>
<dbReference type="EMBL" id="AP006489">
    <property type="protein sequence ID" value="BAM79545.1"/>
    <property type="molecule type" value="Genomic_DNA"/>
</dbReference>
<protein>
    <submittedName>
        <fullName evidence="2">Uncharacterized protein</fullName>
    </submittedName>
</protein>
<evidence type="ECO:0000256" key="1">
    <source>
        <dbReference type="SAM" id="MobiDB-lite"/>
    </source>
</evidence>
<proteinExistence type="predicted"/>
<dbReference type="GeneID" id="16993330"/>
<evidence type="ECO:0000313" key="3">
    <source>
        <dbReference type="Proteomes" id="UP000007014"/>
    </source>
</evidence>
<dbReference type="RefSeq" id="XP_005535831.1">
    <property type="nucleotide sequence ID" value="XM_005535774.1"/>
</dbReference>
<reference evidence="2 3" key="2">
    <citation type="journal article" date="2007" name="BMC Biol.">
        <title>A 100%-complete sequence reveals unusually simple genomic features in the hot-spring red alga Cyanidioschyzon merolae.</title>
        <authorList>
            <person name="Nozaki H."/>
            <person name="Takano H."/>
            <person name="Misumi O."/>
            <person name="Terasawa K."/>
            <person name="Matsuzaki M."/>
            <person name="Maruyama S."/>
            <person name="Nishida K."/>
            <person name="Yagisawa F."/>
            <person name="Yoshida Y."/>
            <person name="Fujiwara T."/>
            <person name="Takio S."/>
            <person name="Tamura K."/>
            <person name="Chung S.J."/>
            <person name="Nakamura S."/>
            <person name="Kuroiwa H."/>
            <person name="Tanaka K."/>
            <person name="Sato N."/>
            <person name="Kuroiwa T."/>
        </authorList>
    </citation>
    <scope>NUCLEOTIDE SEQUENCE [LARGE SCALE GENOMIC DNA]</scope>
    <source>
        <strain evidence="2 3">10D</strain>
    </source>
</reference>
<dbReference type="OrthoDB" id="10645462at2759"/>
<sequence>MDPVTRAQALVLQLHELSYATLGSTVRSAGDAAVASIRVACGLDAKAQPQASPVGSTATSTGEESAGIDEATGRPQPGDVQASFGAAPEPMRQTPEGVQSGVVLAVNGTAAATEALPQHTEPAVAAELLLGKLRELEHVLEELAARFSLGGLGDAFAERQLPVPLVLQEASVLEWSLLEPVAAQLREMYKVLAAELSTAAEELCMDLESTAHGRALLEVSPGRGDSERTPEYTT</sequence>